<comment type="caution">
    <text evidence="8">The sequence shown here is derived from an EMBL/GenBank/DDBJ whole genome shotgun (WGS) entry which is preliminary data.</text>
</comment>
<protein>
    <submittedName>
        <fullName evidence="8">Response regulator transcription factor</fullName>
    </submittedName>
</protein>
<dbReference type="PROSITE" id="PS51755">
    <property type="entry name" value="OMPR_PHOB"/>
    <property type="match status" value="1"/>
</dbReference>
<dbReference type="InterPro" id="IPR036388">
    <property type="entry name" value="WH-like_DNA-bd_sf"/>
</dbReference>
<dbReference type="Pfam" id="PF00072">
    <property type="entry name" value="Response_reg"/>
    <property type="match status" value="1"/>
</dbReference>
<dbReference type="CDD" id="cd17574">
    <property type="entry name" value="REC_OmpR"/>
    <property type="match status" value="1"/>
</dbReference>
<organism evidence="8 9">
    <name type="scientific">Sphingobacterium chuzhouense</name>
    <dbReference type="NCBI Taxonomy" id="1742264"/>
    <lineage>
        <taxon>Bacteria</taxon>
        <taxon>Pseudomonadati</taxon>
        <taxon>Bacteroidota</taxon>
        <taxon>Sphingobacteriia</taxon>
        <taxon>Sphingobacteriales</taxon>
        <taxon>Sphingobacteriaceae</taxon>
        <taxon>Sphingobacterium</taxon>
    </lineage>
</organism>
<evidence type="ECO:0000313" key="8">
    <source>
        <dbReference type="EMBL" id="MBD1422709.1"/>
    </source>
</evidence>
<dbReference type="PANTHER" id="PTHR48111:SF40">
    <property type="entry name" value="PHOSPHATE REGULON TRANSCRIPTIONAL REGULATORY PROTEIN PHOB"/>
    <property type="match status" value="1"/>
</dbReference>
<feature type="DNA-binding region" description="OmpR/PhoB-type" evidence="5">
    <location>
        <begin position="126"/>
        <end position="223"/>
    </location>
</feature>
<evidence type="ECO:0000259" key="6">
    <source>
        <dbReference type="PROSITE" id="PS50110"/>
    </source>
</evidence>
<dbReference type="EMBL" id="JACNYL010000003">
    <property type="protein sequence ID" value="MBD1422709.1"/>
    <property type="molecule type" value="Genomic_DNA"/>
</dbReference>
<dbReference type="PANTHER" id="PTHR48111">
    <property type="entry name" value="REGULATOR OF RPOS"/>
    <property type="match status" value="1"/>
</dbReference>
<evidence type="ECO:0000256" key="2">
    <source>
        <dbReference type="ARBA" id="ARBA00023012"/>
    </source>
</evidence>
<sequence length="223" mass="25439">MIDVLLVEDEIKLAQIIMLSLEIKEFNVRFASTATDALDLFHKKKPDIIVLDVMMPGMNGFALTSKIREEDNATPILFLTALTSTDDLLNGYKVGGNDYLKKPFVMEELVARIGALANMKMRNIAADCTNIGKYVLNTRRQTLHFGNETIDLSYRQSVLLKMLYEHRNTVLDRDVVIKELWSKKPASPSRSLDVLICRLRKNLIKDPHIQIKNIRGIGYKMML</sequence>
<dbReference type="Proteomes" id="UP000651112">
    <property type="component" value="Unassembled WGS sequence"/>
</dbReference>
<dbReference type="RefSeq" id="WP_190314411.1">
    <property type="nucleotide sequence ID" value="NZ_JACNYL010000003.1"/>
</dbReference>
<dbReference type="InterPro" id="IPR039420">
    <property type="entry name" value="WalR-like"/>
</dbReference>
<evidence type="ECO:0000256" key="3">
    <source>
        <dbReference type="ARBA" id="ARBA00023125"/>
    </source>
</evidence>
<proteinExistence type="predicted"/>
<dbReference type="InterPro" id="IPR011006">
    <property type="entry name" value="CheY-like_superfamily"/>
</dbReference>
<dbReference type="SUPFAM" id="SSF52172">
    <property type="entry name" value="CheY-like"/>
    <property type="match status" value="1"/>
</dbReference>
<dbReference type="PROSITE" id="PS50110">
    <property type="entry name" value="RESPONSE_REGULATORY"/>
    <property type="match status" value="1"/>
</dbReference>
<keyword evidence="9" id="KW-1185">Reference proteome</keyword>
<dbReference type="SMART" id="SM00862">
    <property type="entry name" value="Trans_reg_C"/>
    <property type="match status" value="1"/>
</dbReference>
<evidence type="ECO:0000313" key="9">
    <source>
        <dbReference type="Proteomes" id="UP000651112"/>
    </source>
</evidence>
<keyword evidence="1 4" id="KW-0597">Phosphoprotein</keyword>
<keyword evidence="2" id="KW-0902">Two-component regulatory system</keyword>
<evidence type="ECO:0000256" key="4">
    <source>
        <dbReference type="PROSITE-ProRule" id="PRU00169"/>
    </source>
</evidence>
<dbReference type="Pfam" id="PF00486">
    <property type="entry name" value="Trans_reg_C"/>
    <property type="match status" value="1"/>
</dbReference>
<gene>
    <name evidence="8" type="ORF">H8B21_14130</name>
</gene>
<feature type="domain" description="OmpR/PhoB-type" evidence="7">
    <location>
        <begin position="126"/>
        <end position="223"/>
    </location>
</feature>
<dbReference type="InterPro" id="IPR001789">
    <property type="entry name" value="Sig_transdc_resp-reg_receiver"/>
</dbReference>
<evidence type="ECO:0000259" key="7">
    <source>
        <dbReference type="PROSITE" id="PS51755"/>
    </source>
</evidence>
<evidence type="ECO:0000256" key="1">
    <source>
        <dbReference type="ARBA" id="ARBA00022553"/>
    </source>
</evidence>
<keyword evidence="3 5" id="KW-0238">DNA-binding</keyword>
<dbReference type="Gene3D" id="1.10.10.10">
    <property type="entry name" value="Winged helix-like DNA-binding domain superfamily/Winged helix DNA-binding domain"/>
    <property type="match status" value="1"/>
</dbReference>
<dbReference type="CDD" id="cd00383">
    <property type="entry name" value="trans_reg_C"/>
    <property type="match status" value="1"/>
</dbReference>
<feature type="modified residue" description="4-aspartylphosphate" evidence="4">
    <location>
        <position position="52"/>
    </location>
</feature>
<accession>A0ABR7XUI1</accession>
<dbReference type="SMART" id="SM00448">
    <property type="entry name" value="REC"/>
    <property type="match status" value="1"/>
</dbReference>
<evidence type="ECO:0000256" key="5">
    <source>
        <dbReference type="PROSITE-ProRule" id="PRU01091"/>
    </source>
</evidence>
<name>A0ABR7XUI1_9SPHI</name>
<dbReference type="InterPro" id="IPR001867">
    <property type="entry name" value="OmpR/PhoB-type_DNA-bd"/>
</dbReference>
<dbReference type="Gene3D" id="3.40.50.2300">
    <property type="match status" value="1"/>
</dbReference>
<feature type="domain" description="Response regulatory" evidence="6">
    <location>
        <begin position="3"/>
        <end position="117"/>
    </location>
</feature>
<reference evidence="8 9" key="1">
    <citation type="submission" date="2020-08" db="EMBL/GenBank/DDBJ databases">
        <title>Sphingobacterium sp. DN00404 isolated from aquaculture water.</title>
        <authorList>
            <person name="Zhang M."/>
        </authorList>
    </citation>
    <scope>NUCLEOTIDE SEQUENCE [LARGE SCALE GENOMIC DNA]</scope>
    <source>
        <strain evidence="8 9">KCTC 42746</strain>
    </source>
</reference>